<evidence type="ECO:0000313" key="1">
    <source>
        <dbReference type="EMBL" id="HJC22789.1"/>
    </source>
</evidence>
<accession>A0A9D2NFJ3</accession>
<gene>
    <name evidence="1" type="ORF">H9761_03690</name>
</gene>
<reference evidence="1" key="2">
    <citation type="submission" date="2021-04" db="EMBL/GenBank/DDBJ databases">
        <authorList>
            <person name="Gilroy R."/>
        </authorList>
    </citation>
    <scope>NUCLEOTIDE SEQUENCE</scope>
    <source>
        <strain evidence="1">USAMLcec2-132</strain>
    </source>
</reference>
<dbReference type="Proteomes" id="UP000823891">
    <property type="component" value="Unassembled WGS sequence"/>
</dbReference>
<protein>
    <submittedName>
        <fullName evidence="1">Uncharacterized protein</fullName>
    </submittedName>
</protein>
<dbReference type="AlphaFoldDB" id="A0A9D2NFJ3"/>
<evidence type="ECO:0000313" key="2">
    <source>
        <dbReference type="Proteomes" id="UP000823891"/>
    </source>
</evidence>
<reference evidence="1" key="1">
    <citation type="journal article" date="2021" name="PeerJ">
        <title>Extensive microbial diversity within the chicken gut microbiome revealed by metagenomics and culture.</title>
        <authorList>
            <person name="Gilroy R."/>
            <person name="Ravi A."/>
            <person name="Getino M."/>
            <person name="Pursley I."/>
            <person name="Horton D.L."/>
            <person name="Alikhan N.F."/>
            <person name="Baker D."/>
            <person name="Gharbi K."/>
            <person name="Hall N."/>
            <person name="Watson M."/>
            <person name="Adriaenssens E.M."/>
            <person name="Foster-Nyarko E."/>
            <person name="Jarju S."/>
            <person name="Secka A."/>
            <person name="Antonio M."/>
            <person name="Oren A."/>
            <person name="Chaudhuri R.R."/>
            <person name="La Ragione R."/>
            <person name="Hildebrand F."/>
            <person name="Pallen M.J."/>
        </authorList>
    </citation>
    <scope>NUCLEOTIDE SEQUENCE</scope>
    <source>
        <strain evidence="1">USAMLcec2-132</strain>
    </source>
</reference>
<proteinExistence type="predicted"/>
<sequence>MYEIGETFHKQYADLYDKIVRIYFTDGSVRIGLLNDEFYEDNSILVSCEVIRIADIERMELFEEQP</sequence>
<dbReference type="EMBL" id="DWWS01000016">
    <property type="protein sequence ID" value="HJC22789.1"/>
    <property type="molecule type" value="Genomic_DNA"/>
</dbReference>
<comment type="caution">
    <text evidence="1">The sequence shown here is derived from an EMBL/GenBank/DDBJ whole genome shotgun (WGS) entry which is preliminary data.</text>
</comment>
<name>A0A9D2NFJ3_9FIRM</name>
<organism evidence="1 2">
    <name type="scientific">Candidatus Eisenbergiella merdavium</name>
    <dbReference type="NCBI Taxonomy" id="2838551"/>
    <lineage>
        <taxon>Bacteria</taxon>
        <taxon>Bacillati</taxon>
        <taxon>Bacillota</taxon>
        <taxon>Clostridia</taxon>
        <taxon>Lachnospirales</taxon>
        <taxon>Lachnospiraceae</taxon>
        <taxon>Eisenbergiella</taxon>
    </lineage>
</organism>